<organism evidence="2">
    <name type="scientific">hydrothermal vent metagenome</name>
    <dbReference type="NCBI Taxonomy" id="652676"/>
    <lineage>
        <taxon>unclassified sequences</taxon>
        <taxon>metagenomes</taxon>
        <taxon>ecological metagenomes</taxon>
    </lineage>
</organism>
<dbReference type="AlphaFoldDB" id="A0A3B1CNV3"/>
<proteinExistence type="predicted"/>
<protein>
    <recommendedName>
        <fullName evidence="1">GxGYxYP putative glycoside hydrolase C-terminal domain-containing protein</fullName>
    </recommendedName>
</protein>
<evidence type="ECO:0000313" key="2">
    <source>
        <dbReference type="EMBL" id="VAX20595.1"/>
    </source>
</evidence>
<name>A0A3B1CNV3_9ZZZZ</name>
<sequence>WGFQPLMADFAPAAYKHYVLTQQPNDYMFCGPAGAGYTYTFIHPDPHAFLRYSKSYMERCDLDIPYITNWNDYTNWQEVDVPWFNPILFKELDNAIGYIRGMGESAFDPSYNLGDKPYLFCGEGLHSPDKDDVATVRNFIEANPNRPLFIPLLINITISMERLRKITTELKDYDIEYVRLDDLMHLVKSAYKQGLISDDLYPNKKGNEKLLSMEAANKWSGVKKSMEVLKPILNAKTESKALVLMNTKEAGLALGVEITTKDGVDVLAFALCKSMFNLVKNTLNYKGIYVNKRVDAVNQFVSMFSSWNGVSGLSDLIHIWQHWDELTFKWNDIVSMGRRLSKVYDQADELYKNS</sequence>
<dbReference type="EMBL" id="UOGD01000172">
    <property type="protein sequence ID" value="VAX20595.1"/>
    <property type="molecule type" value="Genomic_DNA"/>
</dbReference>
<dbReference type="Gene3D" id="3.20.20.490">
    <property type="entry name" value="GxGYxYP glycoside hydrolase, C-terminal domain"/>
    <property type="match status" value="1"/>
</dbReference>
<feature type="domain" description="GxGYxYP putative glycoside hydrolase C-terminal" evidence="1">
    <location>
        <begin position="1"/>
        <end position="187"/>
    </location>
</feature>
<accession>A0A3B1CNV3</accession>
<dbReference type="InterPro" id="IPR038410">
    <property type="entry name" value="GxGYxYP_C_sf"/>
</dbReference>
<dbReference type="Pfam" id="PF14323">
    <property type="entry name" value="GxGYxYP_C"/>
    <property type="match status" value="1"/>
</dbReference>
<evidence type="ECO:0000259" key="1">
    <source>
        <dbReference type="Pfam" id="PF14323"/>
    </source>
</evidence>
<reference evidence="2" key="1">
    <citation type="submission" date="2018-06" db="EMBL/GenBank/DDBJ databases">
        <authorList>
            <person name="Zhirakovskaya E."/>
        </authorList>
    </citation>
    <scope>NUCLEOTIDE SEQUENCE</scope>
</reference>
<dbReference type="InterPro" id="IPR025832">
    <property type="entry name" value="GxGYxYP_C"/>
</dbReference>
<feature type="non-terminal residue" evidence="2">
    <location>
        <position position="1"/>
    </location>
</feature>
<gene>
    <name evidence="2" type="ORF">MNBD_IGNAVI01-3232</name>
</gene>